<proteinExistence type="predicted"/>
<organism evidence="1 2">
    <name type="scientific">Leucogyrophana mollusca</name>
    <dbReference type="NCBI Taxonomy" id="85980"/>
    <lineage>
        <taxon>Eukaryota</taxon>
        <taxon>Fungi</taxon>
        <taxon>Dikarya</taxon>
        <taxon>Basidiomycota</taxon>
        <taxon>Agaricomycotina</taxon>
        <taxon>Agaricomycetes</taxon>
        <taxon>Agaricomycetidae</taxon>
        <taxon>Boletales</taxon>
        <taxon>Boletales incertae sedis</taxon>
        <taxon>Leucogyrophana</taxon>
    </lineage>
</organism>
<accession>A0ACB8BLM4</accession>
<comment type="caution">
    <text evidence="1">The sequence shown here is derived from an EMBL/GenBank/DDBJ whole genome shotgun (WGS) entry which is preliminary data.</text>
</comment>
<keyword evidence="1" id="KW-0560">Oxidoreductase</keyword>
<keyword evidence="2" id="KW-1185">Reference proteome</keyword>
<keyword evidence="1" id="KW-0503">Monooxygenase</keyword>
<reference evidence="1" key="1">
    <citation type="journal article" date="2021" name="New Phytol.">
        <title>Evolutionary innovations through gain and loss of genes in the ectomycorrhizal Boletales.</title>
        <authorList>
            <person name="Wu G."/>
            <person name="Miyauchi S."/>
            <person name="Morin E."/>
            <person name="Kuo A."/>
            <person name="Drula E."/>
            <person name="Varga T."/>
            <person name="Kohler A."/>
            <person name="Feng B."/>
            <person name="Cao Y."/>
            <person name="Lipzen A."/>
            <person name="Daum C."/>
            <person name="Hundley H."/>
            <person name="Pangilinan J."/>
            <person name="Johnson J."/>
            <person name="Barry K."/>
            <person name="LaButti K."/>
            <person name="Ng V."/>
            <person name="Ahrendt S."/>
            <person name="Min B."/>
            <person name="Choi I.G."/>
            <person name="Park H."/>
            <person name="Plett J.M."/>
            <person name="Magnuson J."/>
            <person name="Spatafora J.W."/>
            <person name="Nagy L.G."/>
            <person name="Henrissat B."/>
            <person name="Grigoriev I.V."/>
            <person name="Yang Z.L."/>
            <person name="Xu J."/>
            <person name="Martin F.M."/>
        </authorList>
    </citation>
    <scope>NUCLEOTIDE SEQUENCE</scope>
    <source>
        <strain evidence="1">KUC20120723A-06</strain>
    </source>
</reference>
<dbReference type="EMBL" id="MU266396">
    <property type="protein sequence ID" value="KAH7925753.1"/>
    <property type="molecule type" value="Genomic_DNA"/>
</dbReference>
<protein>
    <submittedName>
        <fullName evidence="1">Cytochrome P450 monooxygenase CYP63</fullName>
    </submittedName>
</protein>
<sequence length="608" mass="69356">MEVTQPTTSPSRFSQMVPSSNNSFRVRIIKDILRAFVVPPVVLSLCARVAHLRLGWWSLPAYLLSIVITAVARVQYSDLVQAREAKQLGARPIPRVVGKWPGNIDVMLRLKKAFASSYIYDPYLELFEEYQSTTLNTRFLWADNIISMDQEHSKYVLATGFGHFWRGTAQRERMENFLGEGIFNRDDEKWKSHRALARPFFARDRISDFDIFDKYASSTLSILSDKATYNEACDVQDLYARFTIDAASEFLFGQNLDTLSGKLPVAGSNCLSDRGSTTDDTWGTFAQAFESAQNIIMLRARAGTIWPLFELFEDKTAPYVNIIKGWADPLVHRTLERKAAMQKAGLQNLEDKTFLEHLADSTDDADIIRDQLLNILLAARDTTACLLTYVTYFMALYPDVARRLREEVLEHCGDNAPTYESIKQLRYMKAVIEETLRLYPPVPLNQRQSRPMSCTLPPPDATFPTESRQPLYMPKTTTFFYMPLLIQRNQKLWGADADEFDPERWLDPNRLAKFTSNPMMYTPFSAGPRICIGQNYALNEASFFLVRLLQQFDTFTLAPDAQPQSSLPPAHWKYGTGRQTVERIRPEAAMTLFVKGGLWVRLGKAQAP</sequence>
<gene>
    <name evidence="1" type="ORF">BV22DRAFT_1033677</name>
</gene>
<evidence type="ECO:0000313" key="1">
    <source>
        <dbReference type="EMBL" id="KAH7925753.1"/>
    </source>
</evidence>
<dbReference type="Proteomes" id="UP000790709">
    <property type="component" value="Unassembled WGS sequence"/>
</dbReference>
<name>A0ACB8BLM4_9AGAM</name>
<evidence type="ECO:0000313" key="2">
    <source>
        <dbReference type="Proteomes" id="UP000790709"/>
    </source>
</evidence>